<reference evidence="3" key="1">
    <citation type="journal article" date="2015" name="Nat. Genet.">
        <title>The genome and transcriptome of the zoonotic hookworm Ancylostoma ceylanicum identify infection-specific gene families.</title>
        <authorList>
            <person name="Schwarz E.M."/>
            <person name="Hu Y."/>
            <person name="Antoshechkin I."/>
            <person name="Miller M.M."/>
            <person name="Sternberg P.W."/>
            <person name="Aroian R.V."/>
        </authorList>
    </citation>
    <scope>NUCLEOTIDE SEQUENCE</scope>
    <source>
        <strain evidence="3">HY135</strain>
    </source>
</reference>
<keyword evidence="3" id="KW-1185">Reference proteome</keyword>
<accession>A0A016U4X3</accession>
<proteinExistence type="predicted"/>
<comment type="caution">
    <text evidence="2">The sequence shown here is derived from an EMBL/GenBank/DDBJ whole genome shotgun (WGS) entry which is preliminary data.</text>
</comment>
<dbReference type="Proteomes" id="UP000024635">
    <property type="component" value="Unassembled WGS sequence"/>
</dbReference>
<evidence type="ECO:0000313" key="2">
    <source>
        <dbReference type="EMBL" id="EYC10359.1"/>
    </source>
</evidence>
<dbReference type="EMBL" id="JARK01001392">
    <property type="protein sequence ID" value="EYC10359.1"/>
    <property type="molecule type" value="Genomic_DNA"/>
</dbReference>
<gene>
    <name evidence="2" type="primary">Acey_s0056.g2701</name>
    <name evidence="2" type="ORF">Y032_0056g2701</name>
</gene>
<evidence type="ECO:0000313" key="3">
    <source>
        <dbReference type="Proteomes" id="UP000024635"/>
    </source>
</evidence>
<feature type="region of interest" description="Disordered" evidence="1">
    <location>
        <begin position="1"/>
        <end position="20"/>
    </location>
</feature>
<sequence length="142" mass="15739">MATELQVDDSSRASGTAPEDHQFLGLERRWHAAPIQRVSEYVHGIQVSARIEHQTTPLNCNKCAVETRSPQRNTSSRMPSTSHLPSIAAQAFLVLAAIEGGWQQLRGDAARLCTRRIALFRLRSSRLLEDVPQISPRSNTPG</sequence>
<name>A0A016U4X3_9BILA</name>
<protein>
    <submittedName>
        <fullName evidence="2">Uncharacterized protein</fullName>
    </submittedName>
</protein>
<organism evidence="2 3">
    <name type="scientific">Ancylostoma ceylanicum</name>
    <dbReference type="NCBI Taxonomy" id="53326"/>
    <lineage>
        <taxon>Eukaryota</taxon>
        <taxon>Metazoa</taxon>
        <taxon>Ecdysozoa</taxon>
        <taxon>Nematoda</taxon>
        <taxon>Chromadorea</taxon>
        <taxon>Rhabditida</taxon>
        <taxon>Rhabditina</taxon>
        <taxon>Rhabditomorpha</taxon>
        <taxon>Strongyloidea</taxon>
        <taxon>Ancylostomatidae</taxon>
        <taxon>Ancylostomatinae</taxon>
        <taxon>Ancylostoma</taxon>
    </lineage>
</organism>
<evidence type="ECO:0000256" key="1">
    <source>
        <dbReference type="SAM" id="MobiDB-lite"/>
    </source>
</evidence>
<dbReference type="AlphaFoldDB" id="A0A016U4X3"/>